<reference evidence="2" key="1">
    <citation type="journal article" date="2013" name="Nat. Commun.">
        <title>Whole-genome sequencing of Oryza brachyantha reveals mechanisms underlying Oryza genome evolution.</title>
        <authorList>
            <person name="Chen J."/>
            <person name="Huang Q."/>
            <person name="Gao D."/>
            <person name="Wang J."/>
            <person name="Lang Y."/>
            <person name="Liu T."/>
            <person name="Li B."/>
            <person name="Bai Z."/>
            <person name="Luis Goicoechea J."/>
            <person name="Liang C."/>
            <person name="Chen C."/>
            <person name="Zhang W."/>
            <person name="Sun S."/>
            <person name="Liao Y."/>
            <person name="Zhang X."/>
            <person name="Yang L."/>
            <person name="Song C."/>
            <person name="Wang M."/>
            <person name="Shi J."/>
            <person name="Liu G."/>
            <person name="Liu J."/>
            <person name="Zhou H."/>
            <person name="Zhou W."/>
            <person name="Yu Q."/>
            <person name="An N."/>
            <person name="Chen Y."/>
            <person name="Cai Q."/>
            <person name="Wang B."/>
            <person name="Liu B."/>
            <person name="Min J."/>
            <person name="Huang Y."/>
            <person name="Wu H."/>
            <person name="Li Z."/>
            <person name="Zhang Y."/>
            <person name="Yin Y."/>
            <person name="Song W."/>
            <person name="Jiang J."/>
            <person name="Jackson S.A."/>
            <person name="Wing R.A."/>
            <person name="Wang J."/>
            <person name="Chen M."/>
        </authorList>
    </citation>
    <scope>NUCLEOTIDE SEQUENCE [LARGE SCALE GENOMIC DNA]</scope>
    <source>
        <strain evidence="2">cv. IRGC 101232</strain>
    </source>
</reference>
<name>J3NAD1_ORYBR</name>
<evidence type="ECO:0000313" key="2">
    <source>
        <dbReference type="EnsemblPlants" id="OB11G27670.1"/>
    </source>
</evidence>
<dbReference type="HOGENOM" id="CLU_3017460_0_0_1"/>
<feature type="chain" id="PRO_5003775019" evidence="1">
    <location>
        <begin position="33"/>
        <end position="56"/>
    </location>
</feature>
<keyword evidence="1" id="KW-0732">Signal</keyword>
<reference evidence="2" key="2">
    <citation type="submission" date="2013-04" db="UniProtKB">
        <authorList>
            <consortium name="EnsemblPlants"/>
        </authorList>
    </citation>
    <scope>IDENTIFICATION</scope>
</reference>
<keyword evidence="3" id="KW-1185">Reference proteome</keyword>
<evidence type="ECO:0000313" key="3">
    <source>
        <dbReference type="Proteomes" id="UP000006038"/>
    </source>
</evidence>
<feature type="signal peptide" evidence="1">
    <location>
        <begin position="1"/>
        <end position="32"/>
    </location>
</feature>
<proteinExistence type="predicted"/>
<accession>J3NAD1</accession>
<sequence length="56" mass="5939">MRRNTAVAFFIWAVGVAMQIFMAAGLLPQANAQMINCACGVCEAELDCLACCSGRP</sequence>
<protein>
    <submittedName>
        <fullName evidence="2">Uncharacterized protein</fullName>
    </submittedName>
</protein>
<organism evidence="2">
    <name type="scientific">Oryza brachyantha</name>
    <name type="common">malo sina</name>
    <dbReference type="NCBI Taxonomy" id="4533"/>
    <lineage>
        <taxon>Eukaryota</taxon>
        <taxon>Viridiplantae</taxon>
        <taxon>Streptophyta</taxon>
        <taxon>Embryophyta</taxon>
        <taxon>Tracheophyta</taxon>
        <taxon>Spermatophyta</taxon>
        <taxon>Magnoliopsida</taxon>
        <taxon>Liliopsida</taxon>
        <taxon>Poales</taxon>
        <taxon>Poaceae</taxon>
        <taxon>BOP clade</taxon>
        <taxon>Oryzoideae</taxon>
        <taxon>Oryzeae</taxon>
        <taxon>Oryzinae</taxon>
        <taxon>Oryza</taxon>
    </lineage>
</organism>
<dbReference type="AlphaFoldDB" id="J3NAD1"/>
<dbReference type="Gramene" id="OB11G27670.1">
    <property type="protein sequence ID" value="OB11G27670.1"/>
    <property type="gene ID" value="OB11G27670"/>
</dbReference>
<evidence type="ECO:0000256" key="1">
    <source>
        <dbReference type="SAM" id="SignalP"/>
    </source>
</evidence>
<dbReference type="EnsemblPlants" id="OB11G27670.1">
    <property type="protein sequence ID" value="OB11G27670.1"/>
    <property type="gene ID" value="OB11G27670"/>
</dbReference>
<dbReference type="Proteomes" id="UP000006038">
    <property type="component" value="Chromosome 11"/>
</dbReference>